<dbReference type="InterPro" id="IPR018117">
    <property type="entry name" value="C5_DNA_meth_AS"/>
</dbReference>
<feature type="region of interest" description="Disordered" evidence="8">
    <location>
        <begin position="536"/>
        <end position="564"/>
    </location>
</feature>
<dbReference type="NCBIfam" id="TIGR00675">
    <property type="entry name" value="dcm"/>
    <property type="match status" value="1"/>
</dbReference>
<keyword evidence="7" id="KW-0175">Coiled coil</keyword>
<proteinExistence type="inferred from homology"/>
<reference evidence="9" key="1">
    <citation type="submission" date="2022-10" db="EMBL/GenBank/DDBJ databases">
        <authorList>
            <person name="Chen Y."/>
            <person name="Dougan E. K."/>
            <person name="Chan C."/>
            <person name="Rhodes N."/>
            <person name="Thang M."/>
        </authorList>
    </citation>
    <scope>NUCLEOTIDE SEQUENCE</scope>
</reference>
<dbReference type="GO" id="GO:0032259">
    <property type="term" value="P:methylation"/>
    <property type="evidence" value="ECO:0007669"/>
    <property type="project" value="UniProtKB-KW"/>
</dbReference>
<dbReference type="EC" id="2.1.1.37" evidence="6"/>
<evidence type="ECO:0000256" key="4">
    <source>
        <dbReference type="PROSITE-ProRule" id="PRU01016"/>
    </source>
</evidence>
<keyword evidence="11" id="KW-1185">Reference proteome</keyword>
<dbReference type="Gene3D" id="3.90.120.10">
    <property type="entry name" value="DNA Methylase, subunit A, domain 2"/>
    <property type="match status" value="1"/>
</dbReference>
<dbReference type="CDD" id="cd00315">
    <property type="entry name" value="Cyt_C5_DNA_methylase"/>
    <property type="match status" value="1"/>
</dbReference>
<evidence type="ECO:0000256" key="3">
    <source>
        <dbReference type="ARBA" id="ARBA00022691"/>
    </source>
</evidence>
<evidence type="ECO:0000256" key="8">
    <source>
        <dbReference type="SAM" id="MobiDB-lite"/>
    </source>
</evidence>
<evidence type="ECO:0000256" key="6">
    <source>
        <dbReference type="RuleBase" id="RU000417"/>
    </source>
</evidence>
<comment type="catalytic activity">
    <reaction evidence="6">
        <text>a 2'-deoxycytidine in DNA + S-adenosyl-L-methionine = a 5-methyl-2'-deoxycytidine in DNA + S-adenosyl-L-homocysteine + H(+)</text>
        <dbReference type="Rhea" id="RHEA:13681"/>
        <dbReference type="Rhea" id="RHEA-COMP:11369"/>
        <dbReference type="Rhea" id="RHEA-COMP:11370"/>
        <dbReference type="ChEBI" id="CHEBI:15378"/>
        <dbReference type="ChEBI" id="CHEBI:57856"/>
        <dbReference type="ChEBI" id="CHEBI:59789"/>
        <dbReference type="ChEBI" id="CHEBI:85452"/>
        <dbReference type="ChEBI" id="CHEBI:85454"/>
        <dbReference type="EC" id="2.1.1.37"/>
    </reaction>
</comment>
<dbReference type="PROSITE" id="PS51679">
    <property type="entry name" value="SAM_MT_C5"/>
    <property type="match status" value="1"/>
</dbReference>
<accession>A0A9P1CQ45</accession>
<dbReference type="InterPro" id="IPR050750">
    <property type="entry name" value="C5-MTase"/>
</dbReference>
<dbReference type="InterPro" id="IPR029063">
    <property type="entry name" value="SAM-dependent_MTases_sf"/>
</dbReference>
<gene>
    <name evidence="9" type="ORF">C1SCF055_LOCUS21694</name>
</gene>
<keyword evidence="2 4" id="KW-0808">Transferase</keyword>
<dbReference type="Gene3D" id="3.40.50.150">
    <property type="entry name" value="Vaccinia Virus protein VP39"/>
    <property type="match status" value="1"/>
</dbReference>
<feature type="active site" evidence="4">
    <location>
        <position position="236"/>
    </location>
</feature>
<sequence>MWQQRQRQLSILVRRSLRWKFDGCERGTAVDSVAPGLSGLLEKVNLQFSRRLSYEMWAMGLEELTSGLFGALAQADALPRRWHLDGRWGAVRTTDGDSNVRLLPLTQEAAVAVRNCMAGKPCHSRYLTPSVLEYLQKEKVCLTSLLRPDSTISSDKQQNFHLPKIEDRFTFAELFAGLGGFRLGLEAIGGQCVFASEINKHARELYTKNFHHEPEGDIRVVQDVPDHDLLVAGFPCQPFSSLGSQQGLADERGKLFEQIVRVLRLRHPCCFLLENVPGLAVSNKGRDLAIIREALEDAGYVVFCGIVNARNLTAQQRKRLFLVGFHGLKLKSEALNPFEFPDMPDMGLLAEDVLDFDLAGDDAHSISDRQLEQLRTQTRMSRTLAWADRKVETLIAHYSVSVGRGQSQLVPRWAPYNPRLFTPRECARIMGFPESYQLGDAMDRRQCKALYPLLGNAVCPPVIAALAAALQRWRQLPGRAAARAMAIQAEAERRALEMAKEVIDEMRKPRKPEEMEEEAMNGSLTWEDVAFPMHRGQRAESSNGQALPDSPEQRPEAEGSQDSNAECIRLQYALQKMKTMVREELELMQELAQAKQALSEALATDPWVCRSSPSRTRAAQLVSASGTNDNEVEIEILKDNVRIALDALRAAAPLRGPRHAKSSAKLNYTQRHSWLPRINDHPPYRSNSQQSFLCSIPKTQLSWMKANF</sequence>
<dbReference type="OrthoDB" id="41255at2759"/>
<keyword evidence="3 4" id="KW-0949">S-adenosyl-L-methionine</keyword>
<dbReference type="GO" id="GO:0003886">
    <property type="term" value="F:DNA (cytosine-5-)-methyltransferase activity"/>
    <property type="evidence" value="ECO:0007669"/>
    <property type="project" value="UniProtKB-EC"/>
</dbReference>
<protein>
    <recommendedName>
        <fullName evidence="6">Cytosine-specific methyltransferase</fullName>
        <ecNumber evidence="6">2.1.1.37</ecNumber>
    </recommendedName>
</protein>
<dbReference type="SUPFAM" id="SSF53335">
    <property type="entry name" value="S-adenosyl-L-methionine-dependent methyltransferases"/>
    <property type="match status" value="1"/>
</dbReference>
<dbReference type="PROSITE" id="PS00094">
    <property type="entry name" value="C5_MTASE_1"/>
    <property type="match status" value="1"/>
</dbReference>
<feature type="coiled-coil region" evidence="7">
    <location>
        <begin position="574"/>
        <end position="604"/>
    </location>
</feature>
<reference evidence="10" key="2">
    <citation type="submission" date="2024-04" db="EMBL/GenBank/DDBJ databases">
        <authorList>
            <person name="Chen Y."/>
            <person name="Shah S."/>
            <person name="Dougan E. K."/>
            <person name="Thang M."/>
            <person name="Chan C."/>
        </authorList>
    </citation>
    <scope>NUCLEOTIDE SEQUENCE [LARGE SCALE GENOMIC DNA]</scope>
</reference>
<dbReference type="Proteomes" id="UP001152797">
    <property type="component" value="Unassembled WGS sequence"/>
</dbReference>
<evidence type="ECO:0000256" key="1">
    <source>
        <dbReference type="ARBA" id="ARBA00022603"/>
    </source>
</evidence>
<keyword evidence="1 4" id="KW-0489">Methyltransferase</keyword>
<evidence type="ECO:0000256" key="7">
    <source>
        <dbReference type="SAM" id="Coils"/>
    </source>
</evidence>
<organism evidence="9">
    <name type="scientific">Cladocopium goreaui</name>
    <dbReference type="NCBI Taxonomy" id="2562237"/>
    <lineage>
        <taxon>Eukaryota</taxon>
        <taxon>Sar</taxon>
        <taxon>Alveolata</taxon>
        <taxon>Dinophyceae</taxon>
        <taxon>Suessiales</taxon>
        <taxon>Symbiodiniaceae</taxon>
        <taxon>Cladocopium</taxon>
    </lineage>
</organism>
<comment type="similarity">
    <text evidence="4 5">Belongs to the class I-like SAM-binding methyltransferase superfamily. C5-methyltransferase family.</text>
</comment>
<dbReference type="EMBL" id="CAMXCT020002034">
    <property type="protein sequence ID" value="CAL1148472.1"/>
    <property type="molecule type" value="Genomic_DNA"/>
</dbReference>
<evidence type="ECO:0000256" key="5">
    <source>
        <dbReference type="RuleBase" id="RU000416"/>
    </source>
</evidence>
<evidence type="ECO:0000313" key="9">
    <source>
        <dbReference type="EMBL" id="CAI3995097.1"/>
    </source>
</evidence>
<evidence type="ECO:0000313" key="11">
    <source>
        <dbReference type="Proteomes" id="UP001152797"/>
    </source>
</evidence>
<dbReference type="PANTHER" id="PTHR46098">
    <property type="entry name" value="TRNA (CYTOSINE(38)-C(5))-METHYLTRANSFERASE"/>
    <property type="match status" value="1"/>
</dbReference>
<comment type="caution">
    <text evidence="9">The sequence shown here is derived from an EMBL/GenBank/DDBJ whole genome shotgun (WGS) entry which is preliminary data.</text>
</comment>
<dbReference type="PANTHER" id="PTHR46098:SF1">
    <property type="entry name" value="TRNA (CYTOSINE(38)-C(5))-METHYLTRANSFERASE"/>
    <property type="match status" value="1"/>
</dbReference>
<dbReference type="EMBL" id="CAMXCT010002034">
    <property type="protein sequence ID" value="CAI3995097.1"/>
    <property type="molecule type" value="Genomic_DNA"/>
</dbReference>
<dbReference type="EMBL" id="CAMXCT030002034">
    <property type="protein sequence ID" value="CAL4782409.1"/>
    <property type="molecule type" value="Genomic_DNA"/>
</dbReference>
<dbReference type="InterPro" id="IPR001525">
    <property type="entry name" value="C5_MeTfrase"/>
</dbReference>
<dbReference type="Pfam" id="PF00145">
    <property type="entry name" value="DNA_methylase"/>
    <property type="match status" value="1"/>
</dbReference>
<dbReference type="PRINTS" id="PR00105">
    <property type="entry name" value="C5METTRFRASE"/>
</dbReference>
<dbReference type="AlphaFoldDB" id="A0A9P1CQ45"/>
<name>A0A9P1CQ45_9DINO</name>
<evidence type="ECO:0000313" key="10">
    <source>
        <dbReference type="EMBL" id="CAL1148472.1"/>
    </source>
</evidence>
<evidence type="ECO:0000256" key="2">
    <source>
        <dbReference type="ARBA" id="ARBA00022679"/>
    </source>
</evidence>